<feature type="compositionally biased region" description="Acidic residues" evidence="1">
    <location>
        <begin position="192"/>
        <end position="208"/>
    </location>
</feature>
<sequence>MIRPRDPRVRQRINQISHNLETANETAQEGLYTFSHDYIVPCLSSIGNCVYACAAPCLPTREDHLRRRRRDRAEASFDFYDDWDNEEGAESSLLGFGTEELDRLLAGSGLTRGGAEQPRRQRRMSYGARRIRRKSTALAPDSRTDPTVIPSSSFLGFLERFPWRMGARGVKYRPSAADLQEHPTGSRRNVQEDEPLLEETAAAEEDEGQGSAGRYRSSTQSSRETANSLSSRGDLIPSDEEEDAVPLDDEFALALASRRGTGLESDDYLGDKPESMRSMSGTFSVESKDSKPKKAKKKKSSRLRSTPSSTVEVIQDSTGSAMEDLQKEEQQAAIEEESRIIQRRLAARQLATQRGLSSGKHQSPSSSHPPQSLTIHSDTTPRGSPFNTPMDSAGASDFSSDRRLSADQSQTEPFPPMPFSPSPDPPSQATSGHAMTSVDRPGPSDGPHGPFTAPGDE</sequence>
<protein>
    <submittedName>
        <fullName evidence="2">Uncharacterized protein</fullName>
    </submittedName>
</protein>
<feature type="compositionally biased region" description="Basic residues" evidence="1">
    <location>
        <begin position="293"/>
        <end position="302"/>
    </location>
</feature>
<feature type="compositionally biased region" description="Polar residues" evidence="1">
    <location>
        <begin position="216"/>
        <end position="231"/>
    </location>
</feature>
<name>A0A2J5HZS0_9EURO</name>
<feature type="compositionally biased region" description="Acidic residues" evidence="1">
    <location>
        <begin position="237"/>
        <end position="251"/>
    </location>
</feature>
<feature type="region of interest" description="Disordered" evidence="1">
    <location>
        <begin position="109"/>
        <end position="149"/>
    </location>
</feature>
<organism evidence="2 3">
    <name type="scientific">Aspergillus taichungensis</name>
    <dbReference type="NCBI Taxonomy" id="482145"/>
    <lineage>
        <taxon>Eukaryota</taxon>
        <taxon>Fungi</taxon>
        <taxon>Dikarya</taxon>
        <taxon>Ascomycota</taxon>
        <taxon>Pezizomycotina</taxon>
        <taxon>Eurotiomycetes</taxon>
        <taxon>Eurotiomycetidae</taxon>
        <taxon>Eurotiales</taxon>
        <taxon>Aspergillaceae</taxon>
        <taxon>Aspergillus</taxon>
        <taxon>Aspergillus subgen. Circumdati</taxon>
    </lineage>
</organism>
<evidence type="ECO:0000313" key="2">
    <source>
        <dbReference type="EMBL" id="PLN83000.1"/>
    </source>
</evidence>
<keyword evidence="3" id="KW-1185">Reference proteome</keyword>
<dbReference type="OrthoDB" id="5421971at2759"/>
<dbReference type="EMBL" id="KZ559522">
    <property type="protein sequence ID" value="PLN83000.1"/>
    <property type="molecule type" value="Genomic_DNA"/>
</dbReference>
<feature type="compositionally biased region" description="Polar residues" evidence="1">
    <location>
        <begin position="374"/>
        <end position="390"/>
    </location>
</feature>
<feature type="compositionally biased region" description="Polar residues" evidence="1">
    <location>
        <begin position="311"/>
        <end position="320"/>
    </location>
</feature>
<feature type="compositionally biased region" description="Low complexity" evidence="1">
    <location>
        <begin position="347"/>
        <end position="373"/>
    </location>
</feature>
<evidence type="ECO:0000256" key="1">
    <source>
        <dbReference type="SAM" id="MobiDB-lite"/>
    </source>
</evidence>
<evidence type="ECO:0000313" key="3">
    <source>
        <dbReference type="Proteomes" id="UP000235023"/>
    </source>
</evidence>
<dbReference type="AlphaFoldDB" id="A0A2J5HZS0"/>
<proteinExistence type="predicted"/>
<feature type="compositionally biased region" description="Basic and acidic residues" evidence="1">
    <location>
        <begin position="324"/>
        <end position="340"/>
    </location>
</feature>
<accession>A0A2J5HZS0</accession>
<feature type="region of interest" description="Disordered" evidence="1">
    <location>
        <begin position="174"/>
        <end position="457"/>
    </location>
</feature>
<dbReference type="Proteomes" id="UP000235023">
    <property type="component" value="Unassembled WGS sequence"/>
</dbReference>
<reference evidence="3" key="1">
    <citation type="submission" date="2017-12" db="EMBL/GenBank/DDBJ databases">
        <authorList>
            <consortium name="DOE Joint Genome Institute"/>
            <person name="Mondo S.J."/>
            <person name="Kjaerbolling I."/>
            <person name="Vesth T.C."/>
            <person name="Frisvad J.C."/>
            <person name="Nybo J.L."/>
            <person name="Theobald S."/>
            <person name="Kuo A."/>
            <person name="Bowyer P."/>
            <person name="Matsuda Y."/>
            <person name="Lyhne E.K."/>
            <person name="Kogle M.E."/>
            <person name="Clum A."/>
            <person name="Lipzen A."/>
            <person name="Salamov A."/>
            <person name="Ngan C.Y."/>
            <person name="Daum C."/>
            <person name="Chiniquy J."/>
            <person name="Barry K."/>
            <person name="LaButti K."/>
            <person name="Haridas S."/>
            <person name="Simmons B.A."/>
            <person name="Magnuson J.K."/>
            <person name="Mortensen U.H."/>
            <person name="Larsen T.O."/>
            <person name="Grigoriev I.V."/>
            <person name="Baker S.E."/>
            <person name="Andersen M.R."/>
            <person name="Nordberg H.P."/>
            <person name="Cantor M.N."/>
            <person name="Hua S.X."/>
        </authorList>
    </citation>
    <scope>NUCLEOTIDE SEQUENCE [LARGE SCALE GENOMIC DNA]</scope>
    <source>
        <strain evidence="3">IBT 19404</strain>
    </source>
</reference>
<feature type="compositionally biased region" description="Pro residues" evidence="1">
    <location>
        <begin position="413"/>
        <end position="426"/>
    </location>
</feature>
<gene>
    <name evidence="2" type="ORF">BDW42DRAFT_184461</name>
</gene>